<organism evidence="2 3">
    <name type="scientific">Selenomonas ruminantium</name>
    <dbReference type="NCBI Taxonomy" id="971"/>
    <lineage>
        <taxon>Bacteria</taxon>
        <taxon>Bacillati</taxon>
        <taxon>Bacillota</taxon>
        <taxon>Negativicutes</taxon>
        <taxon>Selenomonadales</taxon>
        <taxon>Selenomonadaceae</taxon>
        <taxon>Selenomonas</taxon>
    </lineage>
</organism>
<keyword evidence="2" id="KW-0255">Endonuclease</keyword>
<dbReference type="Gene3D" id="3.90.1570.10">
    <property type="entry name" value="tt1808, chain A"/>
    <property type="match status" value="1"/>
</dbReference>
<dbReference type="InterPro" id="IPR008538">
    <property type="entry name" value="Uma2"/>
</dbReference>
<reference evidence="2 3" key="1">
    <citation type="submission" date="2016-10" db="EMBL/GenBank/DDBJ databases">
        <authorList>
            <person name="de Groot N.N."/>
        </authorList>
    </citation>
    <scope>NUCLEOTIDE SEQUENCE [LARGE SCALE GENOMIC DNA]</scope>
    <source>
        <strain evidence="2 3">L14</strain>
    </source>
</reference>
<gene>
    <name evidence="2" type="ORF">SAMN05216587_10821</name>
</gene>
<dbReference type="PANTHER" id="PTHR36558">
    <property type="entry name" value="GLR1098 PROTEIN"/>
    <property type="match status" value="1"/>
</dbReference>
<dbReference type="GO" id="GO:0004519">
    <property type="term" value="F:endonuclease activity"/>
    <property type="evidence" value="ECO:0007669"/>
    <property type="project" value="UniProtKB-KW"/>
</dbReference>
<dbReference type="PANTHER" id="PTHR36558:SF1">
    <property type="entry name" value="RESTRICTION ENDONUCLEASE DOMAIN-CONTAINING PROTEIN-RELATED"/>
    <property type="match status" value="1"/>
</dbReference>
<dbReference type="Pfam" id="PF05685">
    <property type="entry name" value="Uma2"/>
    <property type="match status" value="1"/>
</dbReference>
<evidence type="ECO:0000259" key="1">
    <source>
        <dbReference type="Pfam" id="PF05685"/>
    </source>
</evidence>
<dbReference type="EMBL" id="FOJX01000008">
    <property type="protein sequence ID" value="SFB05288.1"/>
    <property type="molecule type" value="Genomic_DNA"/>
</dbReference>
<accession>A0A1I0XYR4</accession>
<evidence type="ECO:0000313" key="3">
    <source>
        <dbReference type="Proteomes" id="UP000183843"/>
    </source>
</evidence>
<feature type="domain" description="Putative restriction endonuclease" evidence="1">
    <location>
        <begin position="5"/>
        <end position="156"/>
    </location>
</feature>
<sequence length="182" mass="21249">MYAIQEEPKTELIKGREIAMSPASIKHILIQRNLSGIIWQFLRGKKCQVLTEAEVIFDEENHFIPDLIVVCDPDKIKKNHIKGAPDFIVEVLSPSTRRRDVTIKKEIYEKNGVKEYWIISPKDEAIETYILRNGKFELDNIYHNFDEEDWAALSDAEKAEQQLSLKISLYNDLEIQVKEIFE</sequence>
<dbReference type="AlphaFoldDB" id="A0A1I0XYR4"/>
<keyword evidence="2" id="KW-0540">Nuclease</keyword>
<name>A0A1I0XYR4_SELRU</name>
<dbReference type="CDD" id="cd06260">
    <property type="entry name" value="DUF820-like"/>
    <property type="match status" value="1"/>
</dbReference>
<dbReference type="RefSeq" id="WP_074816068.1">
    <property type="nucleotide sequence ID" value="NZ_FOJX01000008.1"/>
</dbReference>
<keyword evidence="2" id="KW-0378">Hydrolase</keyword>
<dbReference type="SUPFAM" id="SSF52980">
    <property type="entry name" value="Restriction endonuclease-like"/>
    <property type="match status" value="1"/>
</dbReference>
<evidence type="ECO:0000313" key="2">
    <source>
        <dbReference type="EMBL" id="SFB05288.1"/>
    </source>
</evidence>
<proteinExistence type="predicted"/>
<protein>
    <submittedName>
        <fullName evidence="2">Endonuclease, Uma2 family (Restriction endonuclease fold)</fullName>
    </submittedName>
</protein>
<dbReference type="InterPro" id="IPR011335">
    <property type="entry name" value="Restrct_endonuc-II-like"/>
</dbReference>
<dbReference type="InterPro" id="IPR012296">
    <property type="entry name" value="Nuclease_put_TT1808"/>
</dbReference>
<dbReference type="Proteomes" id="UP000183843">
    <property type="component" value="Unassembled WGS sequence"/>
</dbReference>